<dbReference type="Gene3D" id="3.40.190.10">
    <property type="entry name" value="Periplasmic binding protein-like II"/>
    <property type="match status" value="1"/>
</dbReference>
<keyword evidence="2" id="KW-1185">Reference proteome</keyword>
<sequence length="52" mass="5720">MGIAVKKGNTELLDRLKNELQALVASKEYDAILAKYNLALPSEEEIAKSLSE</sequence>
<proteinExistence type="predicted"/>
<dbReference type="AlphaFoldDB" id="M5EQL7"/>
<gene>
    <name evidence="1" type="ORF">MESS2_310020</name>
</gene>
<accession>M5EQL7</accession>
<dbReference type="EMBL" id="CAUM01000097">
    <property type="protein sequence ID" value="CCV06395.1"/>
    <property type="molecule type" value="Genomic_DNA"/>
</dbReference>
<dbReference type="SUPFAM" id="SSF53850">
    <property type="entry name" value="Periplasmic binding protein-like II"/>
    <property type="match status" value="1"/>
</dbReference>
<reference evidence="1 2" key="1">
    <citation type="submission" date="2013-02" db="EMBL/GenBank/DDBJ databases">
        <authorList>
            <person name="Genoscope - CEA"/>
        </authorList>
    </citation>
    <scope>NUCLEOTIDE SEQUENCE [LARGE SCALE GENOMIC DNA]</scope>
    <source>
        <strain evidence="1 2">STM 2683</strain>
    </source>
</reference>
<evidence type="ECO:0008006" key="3">
    <source>
        <dbReference type="Google" id="ProtNLM"/>
    </source>
</evidence>
<dbReference type="STRING" id="1297569.MESS2_310020"/>
<evidence type="ECO:0000313" key="1">
    <source>
        <dbReference type="EMBL" id="CCV06395.1"/>
    </source>
</evidence>
<evidence type="ECO:0000313" key="2">
    <source>
        <dbReference type="Proteomes" id="UP000012062"/>
    </source>
</evidence>
<dbReference type="Proteomes" id="UP000012062">
    <property type="component" value="Unassembled WGS sequence"/>
</dbReference>
<comment type="caution">
    <text evidence="1">The sequence shown here is derived from an EMBL/GenBank/DDBJ whole genome shotgun (WGS) entry which is preliminary data.</text>
</comment>
<organism evidence="1 2">
    <name type="scientific">Mesorhizobium metallidurans STM 2683</name>
    <dbReference type="NCBI Taxonomy" id="1297569"/>
    <lineage>
        <taxon>Bacteria</taxon>
        <taxon>Pseudomonadati</taxon>
        <taxon>Pseudomonadota</taxon>
        <taxon>Alphaproteobacteria</taxon>
        <taxon>Hyphomicrobiales</taxon>
        <taxon>Phyllobacteriaceae</taxon>
        <taxon>Mesorhizobium</taxon>
    </lineage>
</organism>
<name>M5EQL7_9HYPH</name>
<protein>
    <recommendedName>
        <fullName evidence="3">Solute-binding protein family 3/N-terminal domain-containing protein</fullName>
    </recommendedName>
</protein>